<evidence type="ECO:0000313" key="2">
    <source>
        <dbReference type="EMBL" id="AOO88776.1"/>
    </source>
</evidence>
<dbReference type="Pfam" id="PF13202">
    <property type="entry name" value="EF-hand_5"/>
    <property type="match status" value="2"/>
</dbReference>
<dbReference type="InterPro" id="IPR018247">
    <property type="entry name" value="EF_Hand_1_Ca_BS"/>
</dbReference>
<dbReference type="AlphaFoldDB" id="A0A1C9HPY5"/>
<protein>
    <submittedName>
        <fullName evidence="2">Membrane protein</fullName>
    </submittedName>
</protein>
<reference evidence="2" key="2">
    <citation type="journal article" date="2016" name="Front. Microbiol.">
        <title>The Regulatory Protein RosR Affects Rhizobium leguminosarum bv. trifolii Protein Profiles, Cell Surface Properties, and Symbiosis with Clover.</title>
        <authorList>
            <person name="Rachwal K."/>
            <person name="Boguszewska A."/>
            <person name="Kopcinska J."/>
            <person name="Karas M."/>
            <person name="Tchorzewski M."/>
            <person name="Janczarek M."/>
        </authorList>
    </citation>
    <scope>NUCLEOTIDE SEQUENCE</scope>
    <source>
        <strain evidence="2">Rt24.2</strain>
    </source>
</reference>
<proteinExistence type="predicted"/>
<dbReference type="InterPro" id="IPR002048">
    <property type="entry name" value="EF_hand_dom"/>
</dbReference>
<accession>A0A1C9HPY5</accession>
<dbReference type="PROSITE" id="PS00018">
    <property type="entry name" value="EF_HAND_1"/>
    <property type="match status" value="2"/>
</dbReference>
<dbReference type="Gene3D" id="1.10.238.10">
    <property type="entry name" value="EF-hand"/>
    <property type="match status" value="2"/>
</dbReference>
<dbReference type="InterPro" id="IPR011992">
    <property type="entry name" value="EF-hand-dom_pair"/>
</dbReference>
<dbReference type="EMBL" id="KX486412">
    <property type="protein sequence ID" value="AOO88776.1"/>
    <property type="molecule type" value="Genomic_DNA"/>
</dbReference>
<evidence type="ECO:0000259" key="1">
    <source>
        <dbReference type="PROSITE" id="PS50222"/>
    </source>
</evidence>
<dbReference type="PROSITE" id="PS50222">
    <property type="entry name" value="EF_HAND_2"/>
    <property type="match status" value="1"/>
</dbReference>
<organism evidence="2">
    <name type="scientific">Rhizobium leguminosarum bv. trifolii</name>
    <dbReference type="NCBI Taxonomy" id="386"/>
    <lineage>
        <taxon>Bacteria</taxon>
        <taxon>Pseudomonadati</taxon>
        <taxon>Pseudomonadota</taxon>
        <taxon>Alphaproteobacteria</taxon>
        <taxon>Hyphomicrobiales</taxon>
        <taxon>Rhizobiaceae</taxon>
        <taxon>Rhizobium/Agrobacterium group</taxon>
        <taxon>Rhizobium</taxon>
    </lineage>
</organism>
<dbReference type="GO" id="GO:0005509">
    <property type="term" value="F:calcium ion binding"/>
    <property type="evidence" value="ECO:0007669"/>
    <property type="project" value="InterPro"/>
</dbReference>
<dbReference type="SUPFAM" id="SSF47473">
    <property type="entry name" value="EF-hand"/>
    <property type="match status" value="1"/>
</dbReference>
<reference evidence="2" key="1">
    <citation type="journal article" date="2015" name="BMC Genomics">
        <title>Transcriptome profiling of a Rhizobium leguminosarum bv. trifolii rosR mutant reveals the role of the transcriptional regulator RosR in motility, synthesis of cell-surface components, and other cellular processes.</title>
        <authorList>
            <person name="Rachwal K."/>
            <person name="Matczynska E."/>
            <person name="Janczarek M."/>
        </authorList>
    </citation>
    <scope>NUCLEOTIDE SEQUENCE</scope>
    <source>
        <strain evidence="2">Rt24.2</strain>
    </source>
</reference>
<feature type="domain" description="EF-hand" evidence="1">
    <location>
        <begin position="32"/>
        <end position="67"/>
    </location>
</feature>
<sequence>MPGGSGMMPDGMIGRSMMMPSGMMDGMPMMAMRGHMMKIMFAVADADGDGALSFEEVTAIHKRIFDSVDANKDGKVTTDELQAFMRP</sequence>
<name>A0A1C9HPY5_RHILT</name>